<dbReference type="RefSeq" id="WP_047897463.1">
    <property type="nucleotide sequence ID" value="NZ_AEJF01000231.1"/>
</dbReference>
<dbReference type="Pfam" id="PF01979">
    <property type="entry name" value="Amidohydro_1"/>
    <property type="match status" value="1"/>
</dbReference>
<dbReference type="PANTHER" id="PTHR43135:SF3">
    <property type="entry name" value="ALPHA-D-RIBOSE 1-METHYLPHOSPHONATE 5-TRIPHOSPHATE DIPHOSPHATASE"/>
    <property type="match status" value="1"/>
</dbReference>
<dbReference type="InterPro" id="IPR006680">
    <property type="entry name" value="Amidohydro-rel"/>
</dbReference>
<dbReference type="NCBIfam" id="NF011984">
    <property type="entry name" value="PRK15446.1-5"/>
    <property type="match status" value="1"/>
</dbReference>
<feature type="domain" description="Amidohydrolase-related" evidence="1">
    <location>
        <begin position="184"/>
        <end position="359"/>
    </location>
</feature>
<dbReference type="NCBIfam" id="NF011990">
    <property type="entry name" value="PRK15446.2-6"/>
    <property type="match status" value="1"/>
</dbReference>
<dbReference type="InterPro" id="IPR011059">
    <property type="entry name" value="Metal-dep_hydrolase_composite"/>
</dbReference>
<keyword evidence="3" id="KW-1185">Reference proteome</keyword>
<dbReference type="EMBL" id="AEJF01000231">
    <property type="protein sequence ID" value="KLU20967.1"/>
    <property type="molecule type" value="Genomic_DNA"/>
</dbReference>
<organism evidence="2 3">
    <name type="scientific">Caballeronia mineralivorans PML1(12)</name>
    <dbReference type="NCBI Taxonomy" id="908627"/>
    <lineage>
        <taxon>Bacteria</taxon>
        <taxon>Pseudomonadati</taxon>
        <taxon>Pseudomonadota</taxon>
        <taxon>Betaproteobacteria</taxon>
        <taxon>Burkholderiales</taxon>
        <taxon>Burkholderiaceae</taxon>
        <taxon>Caballeronia</taxon>
    </lineage>
</organism>
<evidence type="ECO:0000313" key="3">
    <source>
        <dbReference type="Proteomes" id="UP000035963"/>
    </source>
</evidence>
<gene>
    <name evidence="2" type="ORF">EOS_38415</name>
</gene>
<dbReference type="PATRIC" id="fig|908627.4.peg.8602"/>
<dbReference type="NCBIfam" id="NF011987">
    <property type="entry name" value="PRK15446.2-3"/>
    <property type="match status" value="1"/>
</dbReference>
<dbReference type="PANTHER" id="PTHR43135">
    <property type="entry name" value="ALPHA-D-RIBOSE 1-METHYLPHOSPHONATE 5-TRIPHOSPHATE DIPHOSPHATASE"/>
    <property type="match status" value="1"/>
</dbReference>
<name>A0A0J1CJT6_9BURK</name>
<dbReference type="GO" id="GO:0016810">
    <property type="term" value="F:hydrolase activity, acting on carbon-nitrogen (but not peptide) bonds"/>
    <property type="evidence" value="ECO:0007669"/>
    <property type="project" value="InterPro"/>
</dbReference>
<dbReference type="SUPFAM" id="SSF51556">
    <property type="entry name" value="Metallo-dependent hydrolases"/>
    <property type="match status" value="1"/>
</dbReference>
<accession>A0A0J1CJT6</accession>
<dbReference type="InterPro" id="IPR032466">
    <property type="entry name" value="Metal_Hydrolase"/>
</dbReference>
<sequence>MLIKNARIVTRDEEFTGVVRIADGRIAEVAPGTTSVSEAEDWGGDYLLPGLVELHTDNIEKHIAPRPGVLWNHDSAILVHDAQVATAGITTVFDALGIGSRGGVGVRGKEIQTNCARSIERLAGLGLLRVDHFLHLRCEVAAADVIEVFDGLCSHSLLRLVSVMDHTPGQRQWHDPAQWRRYQERHGKWTDEHASTVLNELTDDQHRYARVHRSEIVSRCRTLGVPLASHDDTSIEHVLEAVDDGIVLAEFPTTLPAAQAAKDHGIATIMGAPNVVRGGSHSGNVSALDMAKAGLLDILSSDYVPSSLLTATFELVDKAGWTLPQAIRTISSAPAKAAGLTDRGAIAPGLRADFVRVAMADRLPVPRATFLEGRRVA</sequence>
<reference evidence="2 3" key="1">
    <citation type="journal article" date="2015" name="Genome Announc.">
        <title>Draft Genome Sequence of Burkholderia sp. Strain PML1(12), an Ectomycorrhizosphere-Inhabiting Bacterium with Effective Mineral-Weathering Ability.</title>
        <authorList>
            <person name="Uroz S."/>
            <person name="Oger P."/>
        </authorList>
    </citation>
    <scope>NUCLEOTIDE SEQUENCE [LARGE SCALE GENOMIC DNA]</scope>
    <source>
        <strain evidence="3">PML1(12)</strain>
    </source>
</reference>
<dbReference type="OrthoDB" id="9785413at2"/>
<dbReference type="GO" id="GO:0019700">
    <property type="term" value="P:organic phosphonate catabolic process"/>
    <property type="evidence" value="ECO:0007669"/>
    <property type="project" value="InterPro"/>
</dbReference>
<dbReference type="Gene3D" id="3.20.20.140">
    <property type="entry name" value="Metal-dependent hydrolases"/>
    <property type="match status" value="2"/>
</dbReference>
<dbReference type="NCBIfam" id="TIGR02318">
    <property type="entry name" value="phosphono_phnM"/>
    <property type="match status" value="1"/>
</dbReference>
<dbReference type="Gene3D" id="2.30.40.10">
    <property type="entry name" value="Urease, subunit C, domain 1"/>
    <property type="match status" value="2"/>
</dbReference>
<evidence type="ECO:0000313" key="2">
    <source>
        <dbReference type="EMBL" id="KLU20967.1"/>
    </source>
</evidence>
<dbReference type="CDD" id="cd01306">
    <property type="entry name" value="PhnM"/>
    <property type="match status" value="1"/>
</dbReference>
<dbReference type="AlphaFoldDB" id="A0A0J1CJT6"/>
<dbReference type="InterPro" id="IPR051781">
    <property type="entry name" value="Metallo-dep_Hydrolase"/>
</dbReference>
<evidence type="ECO:0000259" key="1">
    <source>
        <dbReference type="Pfam" id="PF01979"/>
    </source>
</evidence>
<proteinExistence type="predicted"/>
<protein>
    <submittedName>
        <fullName evidence="2">Phosphonate metabolism protein PhnM</fullName>
    </submittedName>
</protein>
<comment type="caution">
    <text evidence="2">The sequence shown here is derived from an EMBL/GenBank/DDBJ whole genome shotgun (WGS) entry which is preliminary data.</text>
</comment>
<dbReference type="PIRSF" id="PIRSF038971">
    <property type="entry name" value="PhnM"/>
    <property type="match status" value="1"/>
</dbReference>
<dbReference type="InterPro" id="IPR012696">
    <property type="entry name" value="PhnM"/>
</dbReference>
<dbReference type="SUPFAM" id="SSF51338">
    <property type="entry name" value="Composite domain of metallo-dependent hydrolases"/>
    <property type="match status" value="1"/>
</dbReference>
<dbReference type="Proteomes" id="UP000035963">
    <property type="component" value="Unassembled WGS sequence"/>
</dbReference>